<feature type="transmembrane region" description="Helical" evidence="7">
    <location>
        <begin position="347"/>
        <end position="366"/>
    </location>
</feature>
<dbReference type="PANTHER" id="PTHR23517">
    <property type="entry name" value="RESISTANCE PROTEIN MDTM, PUTATIVE-RELATED-RELATED"/>
    <property type="match status" value="1"/>
</dbReference>
<evidence type="ECO:0000256" key="6">
    <source>
        <dbReference type="ARBA" id="ARBA00023136"/>
    </source>
</evidence>
<dbReference type="InterPro" id="IPR050171">
    <property type="entry name" value="MFS_Transporters"/>
</dbReference>
<evidence type="ECO:0000256" key="7">
    <source>
        <dbReference type="SAM" id="Phobius"/>
    </source>
</evidence>
<dbReference type="AlphaFoldDB" id="A0A2M8KSV6"/>
<feature type="transmembrane region" description="Helical" evidence="7">
    <location>
        <begin position="111"/>
        <end position="134"/>
    </location>
</feature>
<feature type="transmembrane region" description="Helical" evidence="7">
    <location>
        <begin position="53"/>
        <end position="70"/>
    </location>
</feature>
<dbReference type="EMBL" id="PFED01000085">
    <property type="protein sequence ID" value="PJE62995.1"/>
    <property type="molecule type" value="Genomic_DNA"/>
</dbReference>
<feature type="transmembrane region" description="Helical" evidence="7">
    <location>
        <begin position="225"/>
        <end position="243"/>
    </location>
</feature>
<protein>
    <recommendedName>
        <fullName evidence="10">Major facilitator superfamily (MFS) profile domain-containing protein</fullName>
    </recommendedName>
</protein>
<gene>
    <name evidence="8" type="ORF">COU88_01975</name>
</gene>
<dbReference type="Gene3D" id="1.20.1250.20">
    <property type="entry name" value="MFS general substrate transporter like domains"/>
    <property type="match status" value="1"/>
</dbReference>
<dbReference type="PANTHER" id="PTHR23517:SF3">
    <property type="entry name" value="INTEGRAL MEMBRANE TRANSPORT PROTEIN"/>
    <property type="match status" value="1"/>
</dbReference>
<dbReference type="Proteomes" id="UP000229554">
    <property type="component" value="Unassembled WGS sequence"/>
</dbReference>
<accession>A0A2M8KSV6</accession>
<feature type="non-terminal residue" evidence="8">
    <location>
        <position position="1"/>
    </location>
</feature>
<dbReference type="GO" id="GO:0005886">
    <property type="term" value="C:plasma membrane"/>
    <property type="evidence" value="ECO:0007669"/>
    <property type="project" value="UniProtKB-SubCell"/>
</dbReference>
<feature type="transmembrane region" description="Helical" evidence="7">
    <location>
        <begin position="322"/>
        <end position="341"/>
    </location>
</feature>
<evidence type="ECO:0000313" key="8">
    <source>
        <dbReference type="EMBL" id="PJE62995.1"/>
    </source>
</evidence>
<keyword evidence="5 7" id="KW-1133">Transmembrane helix</keyword>
<keyword evidence="6 7" id="KW-0472">Membrane</keyword>
<dbReference type="SUPFAM" id="SSF103473">
    <property type="entry name" value="MFS general substrate transporter"/>
    <property type="match status" value="1"/>
</dbReference>
<feature type="transmembrane region" description="Helical" evidence="7">
    <location>
        <begin position="281"/>
        <end position="301"/>
    </location>
</feature>
<evidence type="ECO:0008006" key="10">
    <source>
        <dbReference type="Google" id="ProtNLM"/>
    </source>
</evidence>
<comment type="caution">
    <text evidence="8">The sequence shown here is derived from an EMBL/GenBank/DDBJ whole genome shotgun (WGS) entry which is preliminary data.</text>
</comment>
<feature type="transmembrane region" description="Helical" evidence="7">
    <location>
        <begin position="255"/>
        <end position="275"/>
    </location>
</feature>
<evidence type="ECO:0000256" key="3">
    <source>
        <dbReference type="ARBA" id="ARBA00022475"/>
    </source>
</evidence>
<sequence>ATGAILYLLPLYLLGLVGSAALVGLIIGSTYLWNIAVDLLLTTLGKKSRYSQIVKVSFLVLILFATVNTVHVDIRFVIISLLMLGTAQELFQFGTYQYIAQKGNDHTYAHLFSIFSFFSALGLSLGPIVSSYVLTIHYRFIFDIVGYIALICVGISLIWLDRHSQNHQLELVKPFARWSLVKEWHVWRHLLRGDITLFFAFLLFGVFWGMVWFVGPLLSLDTLHLGAWAGVLMGAFSLPRMLPRSWFKALHIISPPYQIALSFLCTGFSLLLFTVVTNPVLILLCAFVAVAVLQIAYPTVATLLEEKAKQSQDQSQYEGGSLLFRNVGYILGSLIAGALVAQSHSLTYPFLVLSLLFFIAALLFAYHAKTTSIVEWLSRKI</sequence>
<evidence type="ECO:0000256" key="4">
    <source>
        <dbReference type="ARBA" id="ARBA00022692"/>
    </source>
</evidence>
<evidence type="ECO:0000256" key="2">
    <source>
        <dbReference type="ARBA" id="ARBA00022448"/>
    </source>
</evidence>
<keyword evidence="2" id="KW-0813">Transport</keyword>
<keyword evidence="4 7" id="KW-0812">Transmembrane</keyword>
<dbReference type="Pfam" id="PF07690">
    <property type="entry name" value="MFS_1"/>
    <property type="match status" value="1"/>
</dbReference>
<feature type="transmembrane region" description="Helical" evidence="7">
    <location>
        <begin position="76"/>
        <end position="99"/>
    </location>
</feature>
<feature type="transmembrane region" description="Helical" evidence="7">
    <location>
        <begin position="12"/>
        <end position="41"/>
    </location>
</feature>
<dbReference type="InterPro" id="IPR011701">
    <property type="entry name" value="MFS"/>
</dbReference>
<evidence type="ECO:0000313" key="9">
    <source>
        <dbReference type="Proteomes" id="UP000229554"/>
    </source>
</evidence>
<organism evidence="8 9">
    <name type="scientific">Candidatus Roizmanbacteria bacterium CG10_big_fil_rev_8_21_14_0_10_39_6</name>
    <dbReference type="NCBI Taxonomy" id="1974853"/>
    <lineage>
        <taxon>Bacteria</taxon>
        <taxon>Candidatus Roizmaniibacteriota</taxon>
    </lineage>
</organism>
<evidence type="ECO:0000256" key="5">
    <source>
        <dbReference type="ARBA" id="ARBA00022989"/>
    </source>
</evidence>
<reference evidence="9" key="1">
    <citation type="submission" date="2017-09" db="EMBL/GenBank/DDBJ databases">
        <title>Depth-based differentiation of microbial function through sediment-hosted aquifers and enrichment of novel symbionts in the deep terrestrial subsurface.</title>
        <authorList>
            <person name="Probst A.J."/>
            <person name="Ladd B."/>
            <person name="Jarett J.K."/>
            <person name="Geller-Mcgrath D.E."/>
            <person name="Sieber C.M.K."/>
            <person name="Emerson J.B."/>
            <person name="Anantharaman K."/>
            <person name="Thomas B.C."/>
            <person name="Malmstrom R."/>
            <person name="Stieglmeier M."/>
            <person name="Klingl A."/>
            <person name="Woyke T."/>
            <person name="Ryan C.M."/>
            <person name="Banfield J.F."/>
        </authorList>
    </citation>
    <scope>NUCLEOTIDE SEQUENCE [LARGE SCALE GENOMIC DNA]</scope>
</reference>
<name>A0A2M8KSV6_9BACT</name>
<evidence type="ECO:0000256" key="1">
    <source>
        <dbReference type="ARBA" id="ARBA00004651"/>
    </source>
</evidence>
<keyword evidence="3" id="KW-1003">Cell membrane</keyword>
<proteinExistence type="predicted"/>
<feature type="transmembrane region" description="Helical" evidence="7">
    <location>
        <begin position="195"/>
        <end position="213"/>
    </location>
</feature>
<dbReference type="InterPro" id="IPR036259">
    <property type="entry name" value="MFS_trans_sf"/>
</dbReference>
<comment type="subcellular location">
    <subcellularLocation>
        <location evidence="1">Cell membrane</location>
        <topology evidence="1">Multi-pass membrane protein</topology>
    </subcellularLocation>
</comment>
<feature type="transmembrane region" description="Helical" evidence="7">
    <location>
        <begin position="140"/>
        <end position="160"/>
    </location>
</feature>
<dbReference type="GO" id="GO:0022857">
    <property type="term" value="F:transmembrane transporter activity"/>
    <property type="evidence" value="ECO:0007669"/>
    <property type="project" value="InterPro"/>
</dbReference>